<dbReference type="Pfam" id="PF01965">
    <property type="entry name" value="DJ-1_PfpI"/>
    <property type="match status" value="1"/>
</dbReference>
<dbReference type="PANTHER" id="PTHR43130">
    <property type="entry name" value="ARAC-FAMILY TRANSCRIPTIONAL REGULATOR"/>
    <property type="match status" value="1"/>
</dbReference>
<dbReference type="Pfam" id="PF12833">
    <property type="entry name" value="HTH_18"/>
    <property type="match status" value="1"/>
</dbReference>
<proteinExistence type="predicted"/>
<dbReference type="SMART" id="SM00342">
    <property type="entry name" value="HTH_ARAC"/>
    <property type="match status" value="1"/>
</dbReference>
<keyword evidence="3" id="KW-0804">Transcription</keyword>
<protein>
    <submittedName>
        <fullName evidence="5">Transcriptional regulator, AraC-family</fullName>
    </submittedName>
</protein>
<evidence type="ECO:0000256" key="3">
    <source>
        <dbReference type="ARBA" id="ARBA00023163"/>
    </source>
</evidence>
<name>A9ILC1_BORPD</name>
<dbReference type="EMBL" id="AM902716">
    <property type="protein sequence ID" value="CAP42566.1"/>
    <property type="molecule type" value="Genomic_DNA"/>
</dbReference>
<dbReference type="eggNOG" id="COG4977">
    <property type="taxonomic scope" value="Bacteria"/>
</dbReference>
<dbReference type="CDD" id="cd03137">
    <property type="entry name" value="GATase1_AraC_1"/>
    <property type="match status" value="1"/>
</dbReference>
<dbReference type="InterPro" id="IPR009057">
    <property type="entry name" value="Homeodomain-like_sf"/>
</dbReference>
<evidence type="ECO:0000256" key="1">
    <source>
        <dbReference type="ARBA" id="ARBA00023015"/>
    </source>
</evidence>
<dbReference type="PROSITE" id="PS00041">
    <property type="entry name" value="HTH_ARAC_FAMILY_1"/>
    <property type="match status" value="1"/>
</dbReference>
<dbReference type="InterPro" id="IPR002818">
    <property type="entry name" value="DJ-1/PfpI"/>
</dbReference>
<dbReference type="Proteomes" id="UP000001225">
    <property type="component" value="Chromosome"/>
</dbReference>
<dbReference type="InterPro" id="IPR018062">
    <property type="entry name" value="HTH_AraC-typ_CS"/>
</dbReference>
<feature type="domain" description="HTH araC/xylS-type" evidence="4">
    <location>
        <begin position="246"/>
        <end position="344"/>
    </location>
</feature>
<dbReference type="PANTHER" id="PTHR43130:SF3">
    <property type="entry name" value="HTH-TYPE TRANSCRIPTIONAL REGULATOR RV1931C"/>
    <property type="match status" value="1"/>
</dbReference>
<sequence>MPLISAARRAPVHSMRSLPAVSSRFSVPRREPAAATVAVVAFDQISAFHLTVPCAVFEQREAPGLPAFDLRVCAAEPGPLRTSAGFTVQADHGLRELARADIVVVPSWRDTSEPAPPALLRALRQAHARGALVVGLCLGAFVLAEAGLLDGRAATTHWMWADDFSARYPRVRLDRDVLYVDAGDVVTSAGTAAGIDCCLHVLRRRWGAEVANSVARRLVVPPHRQGGQAQYVEQPVPASVGADRLSGVLAWVSAHLDRAHDLDSLAARAAMSRRTFTRHFRQATGGTVGQWLLSQRLALAQRLLETSDAPVETIAAQAGFGTPLSLRQHFRRALKVSPSAYRREFRQSV</sequence>
<dbReference type="InterPro" id="IPR052158">
    <property type="entry name" value="INH-QAR"/>
</dbReference>
<keyword evidence="6" id="KW-1185">Reference proteome</keyword>
<reference evidence="5 6" key="1">
    <citation type="journal article" date="2008" name="BMC Genomics">
        <title>The missing link: Bordetella petrii is endowed with both the metabolic versatility of environmental bacteria and virulence traits of pathogenic Bordetellae.</title>
        <authorList>
            <person name="Gross R."/>
            <person name="Guzman C.A."/>
            <person name="Sebaihia M."/>
            <person name="Martins Dos Santos V.A."/>
            <person name="Pieper D.H."/>
            <person name="Koebnik R."/>
            <person name="Lechner M."/>
            <person name="Bartels D."/>
            <person name="Buhrmester J."/>
            <person name="Choudhuri J.V."/>
            <person name="Ebensen T."/>
            <person name="Gaigalat L."/>
            <person name="Herrmann S."/>
            <person name="Khachane A.N."/>
            <person name="Larisch C."/>
            <person name="Link S."/>
            <person name="Linke B."/>
            <person name="Meyer F."/>
            <person name="Mormann S."/>
            <person name="Nakunst D."/>
            <person name="Rueckert C."/>
            <person name="Schneiker-Bekel S."/>
            <person name="Schulze K."/>
            <person name="Vorhoelter F.J."/>
            <person name="Yevsa T."/>
            <person name="Engle J.T."/>
            <person name="Goldman W.E."/>
            <person name="Puehler A."/>
            <person name="Goebel U.B."/>
            <person name="Goesmann A."/>
            <person name="Bloecker H."/>
            <person name="Kaiser O."/>
            <person name="Martinez-Arias R."/>
        </authorList>
    </citation>
    <scope>NUCLEOTIDE SEQUENCE [LARGE SCALE GENOMIC DNA]</scope>
    <source>
        <strain evidence="6">ATCC BAA-461 / DSM 12804 / CCUG 43448 / CIP 107267 / Se-1111R</strain>
    </source>
</reference>
<organism evidence="5 6">
    <name type="scientific">Bordetella petrii (strain ATCC BAA-461 / DSM 12804 / CCUG 43448 / CIP 107267 / Se-1111R)</name>
    <dbReference type="NCBI Taxonomy" id="340100"/>
    <lineage>
        <taxon>Bacteria</taxon>
        <taxon>Pseudomonadati</taxon>
        <taxon>Pseudomonadota</taxon>
        <taxon>Betaproteobacteria</taxon>
        <taxon>Burkholderiales</taxon>
        <taxon>Alcaligenaceae</taxon>
        <taxon>Bordetella</taxon>
    </lineage>
</organism>
<accession>A9ILC1</accession>
<gene>
    <name evidence="5" type="ordered locus">Bpet2223</name>
</gene>
<evidence type="ECO:0000313" key="5">
    <source>
        <dbReference type="EMBL" id="CAP42566.1"/>
    </source>
</evidence>
<evidence type="ECO:0000259" key="4">
    <source>
        <dbReference type="PROSITE" id="PS01124"/>
    </source>
</evidence>
<dbReference type="InterPro" id="IPR029062">
    <property type="entry name" value="Class_I_gatase-like"/>
</dbReference>
<dbReference type="SUPFAM" id="SSF52317">
    <property type="entry name" value="Class I glutamine amidotransferase-like"/>
    <property type="match status" value="1"/>
</dbReference>
<dbReference type="PROSITE" id="PS01124">
    <property type="entry name" value="HTH_ARAC_FAMILY_2"/>
    <property type="match status" value="1"/>
</dbReference>
<dbReference type="AlphaFoldDB" id="A9ILC1"/>
<dbReference type="GO" id="GO:0003700">
    <property type="term" value="F:DNA-binding transcription factor activity"/>
    <property type="evidence" value="ECO:0007669"/>
    <property type="project" value="InterPro"/>
</dbReference>
<dbReference type="Gene3D" id="3.40.50.880">
    <property type="match status" value="1"/>
</dbReference>
<keyword evidence="2" id="KW-0238">DNA-binding</keyword>
<keyword evidence="1" id="KW-0805">Transcription regulation</keyword>
<dbReference type="InterPro" id="IPR018060">
    <property type="entry name" value="HTH_AraC"/>
</dbReference>
<dbReference type="SUPFAM" id="SSF46689">
    <property type="entry name" value="Homeodomain-like"/>
    <property type="match status" value="2"/>
</dbReference>
<evidence type="ECO:0000256" key="2">
    <source>
        <dbReference type="ARBA" id="ARBA00023125"/>
    </source>
</evidence>
<dbReference type="KEGG" id="bpt:Bpet2223"/>
<evidence type="ECO:0000313" key="6">
    <source>
        <dbReference type="Proteomes" id="UP000001225"/>
    </source>
</evidence>
<dbReference type="GO" id="GO:0043565">
    <property type="term" value="F:sequence-specific DNA binding"/>
    <property type="evidence" value="ECO:0007669"/>
    <property type="project" value="InterPro"/>
</dbReference>
<dbReference type="Gene3D" id="1.10.10.60">
    <property type="entry name" value="Homeodomain-like"/>
    <property type="match status" value="1"/>
</dbReference>
<dbReference type="STRING" id="94624.Bpet2223"/>